<keyword evidence="3 6" id="KW-0347">Helicase</keyword>
<evidence type="ECO:0000259" key="5">
    <source>
        <dbReference type="Pfam" id="PF00580"/>
    </source>
</evidence>
<protein>
    <submittedName>
        <fullName evidence="6">UvrD/REP helicase N-terminal domain</fullName>
    </submittedName>
</protein>
<keyword evidence="4" id="KW-0067">ATP-binding</keyword>
<feature type="domain" description="UvrD-like helicase ATP-binding" evidence="5">
    <location>
        <begin position="11"/>
        <end position="71"/>
    </location>
</feature>
<evidence type="ECO:0000256" key="2">
    <source>
        <dbReference type="ARBA" id="ARBA00022801"/>
    </source>
</evidence>
<evidence type="ECO:0000313" key="6">
    <source>
        <dbReference type="EMBL" id="GFH14760.1"/>
    </source>
</evidence>
<organism evidence="6 7">
    <name type="scientific">Haematococcus lacustris</name>
    <name type="common">Green alga</name>
    <name type="synonym">Haematococcus pluvialis</name>
    <dbReference type="NCBI Taxonomy" id="44745"/>
    <lineage>
        <taxon>Eukaryota</taxon>
        <taxon>Viridiplantae</taxon>
        <taxon>Chlorophyta</taxon>
        <taxon>core chlorophytes</taxon>
        <taxon>Chlorophyceae</taxon>
        <taxon>CS clade</taxon>
        <taxon>Chlamydomonadales</taxon>
        <taxon>Haematococcaceae</taxon>
        <taxon>Haematococcus</taxon>
    </lineage>
</organism>
<evidence type="ECO:0000256" key="3">
    <source>
        <dbReference type="ARBA" id="ARBA00022806"/>
    </source>
</evidence>
<dbReference type="SUPFAM" id="SSF52540">
    <property type="entry name" value="P-loop containing nucleoside triphosphate hydrolases"/>
    <property type="match status" value="1"/>
</dbReference>
<dbReference type="GO" id="GO:0004386">
    <property type="term" value="F:helicase activity"/>
    <property type="evidence" value="ECO:0007669"/>
    <property type="project" value="UniProtKB-KW"/>
</dbReference>
<accession>A0A699YYX9</accession>
<dbReference type="Pfam" id="PF00580">
    <property type="entry name" value="UvrD-helicase"/>
    <property type="match status" value="1"/>
</dbReference>
<dbReference type="Gene3D" id="3.40.50.300">
    <property type="entry name" value="P-loop containing nucleotide triphosphate hydrolases"/>
    <property type="match status" value="1"/>
</dbReference>
<dbReference type="Proteomes" id="UP000485058">
    <property type="component" value="Unassembled WGS sequence"/>
</dbReference>
<proteinExistence type="predicted"/>
<keyword evidence="1" id="KW-0547">Nucleotide-binding</keyword>
<dbReference type="InterPro" id="IPR027417">
    <property type="entry name" value="P-loop_NTPase"/>
</dbReference>
<evidence type="ECO:0000256" key="1">
    <source>
        <dbReference type="ARBA" id="ARBA00022741"/>
    </source>
</evidence>
<keyword evidence="7" id="KW-1185">Reference proteome</keyword>
<evidence type="ECO:0000256" key="4">
    <source>
        <dbReference type="ARBA" id="ARBA00022840"/>
    </source>
</evidence>
<sequence length="96" mass="10219">MDPALPLATKRDIVDDPARAKLIQAVAGSGKTEVLVQIALKAAQEGTNVLFVTKVNSVTFEIVNRLEAYLKIVGFAKSGSHHYTRLSSGAVIEAVV</sequence>
<dbReference type="GO" id="GO:0016787">
    <property type="term" value="F:hydrolase activity"/>
    <property type="evidence" value="ECO:0007669"/>
    <property type="project" value="UniProtKB-KW"/>
</dbReference>
<reference evidence="6 7" key="1">
    <citation type="submission" date="2020-02" db="EMBL/GenBank/DDBJ databases">
        <title>Draft genome sequence of Haematococcus lacustris strain NIES-144.</title>
        <authorList>
            <person name="Morimoto D."/>
            <person name="Nakagawa S."/>
            <person name="Yoshida T."/>
            <person name="Sawayama S."/>
        </authorList>
    </citation>
    <scope>NUCLEOTIDE SEQUENCE [LARGE SCALE GENOMIC DNA]</scope>
    <source>
        <strain evidence="6 7">NIES-144</strain>
    </source>
</reference>
<dbReference type="GO" id="GO:0005524">
    <property type="term" value="F:ATP binding"/>
    <property type="evidence" value="ECO:0007669"/>
    <property type="project" value="UniProtKB-KW"/>
</dbReference>
<comment type="caution">
    <text evidence="6">The sequence shown here is derived from an EMBL/GenBank/DDBJ whole genome shotgun (WGS) entry which is preliminary data.</text>
</comment>
<keyword evidence="2" id="KW-0378">Hydrolase</keyword>
<gene>
    <name evidence="6" type="ORF">HaLaN_10872</name>
</gene>
<dbReference type="InterPro" id="IPR014016">
    <property type="entry name" value="UvrD-like_ATP-bd"/>
</dbReference>
<name>A0A699YYX9_HAELA</name>
<dbReference type="EMBL" id="BLLF01000762">
    <property type="protein sequence ID" value="GFH14760.1"/>
    <property type="molecule type" value="Genomic_DNA"/>
</dbReference>
<evidence type="ECO:0000313" key="7">
    <source>
        <dbReference type="Proteomes" id="UP000485058"/>
    </source>
</evidence>
<dbReference type="AlphaFoldDB" id="A0A699YYX9"/>